<reference evidence="1" key="1">
    <citation type="submission" date="2020-03" db="EMBL/GenBank/DDBJ databases">
        <title>The deep terrestrial virosphere.</title>
        <authorList>
            <person name="Holmfeldt K."/>
            <person name="Nilsson E."/>
            <person name="Simone D."/>
            <person name="Lopez-Fernandez M."/>
            <person name="Wu X."/>
            <person name="de Brujin I."/>
            <person name="Lundin D."/>
            <person name="Andersson A."/>
            <person name="Bertilsson S."/>
            <person name="Dopson M."/>
        </authorList>
    </citation>
    <scope>NUCLEOTIDE SEQUENCE</scope>
    <source>
        <strain evidence="1">TM448A02716</strain>
        <strain evidence="2">TM448B00795</strain>
    </source>
</reference>
<name>A0A6H1ZY43_9ZZZZ</name>
<evidence type="ECO:0000313" key="2">
    <source>
        <dbReference type="EMBL" id="QJH96690.1"/>
    </source>
</evidence>
<proteinExistence type="predicted"/>
<protein>
    <submittedName>
        <fullName evidence="1">Uncharacterized protein</fullName>
    </submittedName>
</protein>
<sequence length="52" mass="5982">MAKKYKKIEGNFVIQKNGNMFIDDYLLESTDIVEIPVKVIRQIIKDAKNGVI</sequence>
<organism evidence="1">
    <name type="scientific">viral metagenome</name>
    <dbReference type="NCBI Taxonomy" id="1070528"/>
    <lineage>
        <taxon>unclassified sequences</taxon>
        <taxon>metagenomes</taxon>
        <taxon>organismal metagenomes</taxon>
    </lineage>
</organism>
<gene>
    <name evidence="1" type="ORF">TM448A02716_0006</name>
    <name evidence="2" type="ORF">TM448B00795_0004</name>
</gene>
<dbReference type="EMBL" id="MT144659">
    <property type="protein sequence ID" value="QJH96690.1"/>
    <property type="molecule type" value="Genomic_DNA"/>
</dbReference>
<accession>A0A6H1ZY43</accession>
<dbReference type="EMBL" id="MT144339">
    <property type="protein sequence ID" value="QJA52428.1"/>
    <property type="molecule type" value="Genomic_DNA"/>
</dbReference>
<evidence type="ECO:0000313" key="1">
    <source>
        <dbReference type="EMBL" id="QJA52428.1"/>
    </source>
</evidence>
<dbReference type="AlphaFoldDB" id="A0A6H1ZY43"/>